<accession>A0A8J2LH96</accession>
<feature type="transmembrane region" description="Helical" evidence="8">
    <location>
        <begin position="314"/>
        <end position="332"/>
    </location>
</feature>
<evidence type="ECO:0000256" key="4">
    <source>
        <dbReference type="ARBA" id="ARBA00022989"/>
    </source>
</evidence>
<evidence type="ECO:0000256" key="6">
    <source>
        <dbReference type="ARBA" id="ARBA00023170"/>
    </source>
</evidence>
<evidence type="ECO:0000256" key="8">
    <source>
        <dbReference type="SAM" id="Phobius"/>
    </source>
</evidence>
<dbReference type="GO" id="GO:0005886">
    <property type="term" value="C:plasma membrane"/>
    <property type="evidence" value="ECO:0007669"/>
    <property type="project" value="UniProtKB-SubCell"/>
</dbReference>
<protein>
    <submittedName>
        <fullName evidence="9">Uncharacterized protein</fullName>
    </submittedName>
</protein>
<dbReference type="AlphaFoldDB" id="A0A8J2LH96"/>
<name>A0A8J2LH96_9HEXA</name>
<keyword evidence="3 8" id="KW-0812">Transmembrane</keyword>
<evidence type="ECO:0000256" key="1">
    <source>
        <dbReference type="ARBA" id="ARBA00004651"/>
    </source>
</evidence>
<dbReference type="InterPro" id="IPR052192">
    <property type="entry name" value="Insect_Ionotropic_Sensory_Rcpt"/>
</dbReference>
<evidence type="ECO:0000256" key="2">
    <source>
        <dbReference type="ARBA" id="ARBA00022475"/>
    </source>
</evidence>
<evidence type="ECO:0000313" key="9">
    <source>
        <dbReference type="EMBL" id="CAG7831758.1"/>
    </source>
</evidence>
<evidence type="ECO:0000313" key="10">
    <source>
        <dbReference type="Proteomes" id="UP000708208"/>
    </source>
</evidence>
<keyword evidence="6" id="KW-0675">Receptor</keyword>
<gene>
    <name evidence="9" type="ORF">AFUS01_LOCUS41484</name>
</gene>
<feature type="transmembrane region" description="Helical" evidence="8">
    <location>
        <begin position="261"/>
        <end position="279"/>
    </location>
</feature>
<comment type="subcellular location">
    <subcellularLocation>
        <location evidence="1">Cell membrane</location>
        <topology evidence="1">Multi-pass membrane protein</topology>
    </subcellularLocation>
</comment>
<organism evidence="9 10">
    <name type="scientific">Allacma fusca</name>
    <dbReference type="NCBI Taxonomy" id="39272"/>
    <lineage>
        <taxon>Eukaryota</taxon>
        <taxon>Metazoa</taxon>
        <taxon>Ecdysozoa</taxon>
        <taxon>Arthropoda</taxon>
        <taxon>Hexapoda</taxon>
        <taxon>Collembola</taxon>
        <taxon>Symphypleona</taxon>
        <taxon>Sminthuridae</taxon>
        <taxon>Allacma</taxon>
    </lineage>
</organism>
<dbReference type="Proteomes" id="UP000708208">
    <property type="component" value="Unassembled WGS sequence"/>
</dbReference>
<evidence type="ECO:0000256" key="5">
    <source>
        <dbReference type="ARBA" id="ARBA00023136"/>
    </source>
</evidence>
<reference evidence="9" key="1">
    <citation type="submission" date="2021-06" db="EMBL/GenBank/DDBJ databases">
        <authorList>
            <person name="Hodson N. C."/>
            <person name="Mongue J. A."/>
            <person name="Jaron S. K."/>
        </authorList>
    </citation>
    <scope>NUCLEOTIDE SEQUENCE</scope>
</reference>
<evidence type="ECO:0000256" key="3">
    <source>
        <dbReference type="ARBA" id="ARBA00022692"/>
    </source>
</evidence>
<dbReference type="PANTHER" id="PTHR42643">
    <property type="entry name" value="IONOTROPIC RECEPTOR 20A-RELATED"/>
    <property type="match status" value="1"/>
</dbReference>
<keyword evidence="4 8" id="KW-1133">Transmembrane helix</keyword>
<evidence type="ECO:0000256" key="7">
    <source>
        <dbReference type="ARBA" id="ARBA00023180"/>
    </source>
</evidence>
<dbReference type="EMBL" id="CAJVCH010561874">
    <property type="protein sequence ID" value="CAG7831758.1"/>
    <property type="molecule type" value="Genomic_DNA"/>
</dbReference>
<sequence>MVHFFFFGEKIIIVYLVDANVDSVLEKEQTRNIVQSTVSARRFTSSLETIIIPVQNAEFPHNFGNKGYFPNGNKNVFIFVGLEETVNGILTWRSVKKLRWKFGIVYRDRGKNLVTSGRELIFLNSDLLPSFGADKLSLSGLHFYTTALRVDAYVAWDSNKTPFMGAFFNAVKAFSELSNFTFSVNLPPGGMNKLSNGSWTGAVGDVLYNNKDMLLGFGQSYHRDHLLDYSTLFGFIEVTFYKAHAKVGTTDGALLKPYQPFVWFLIGVTFGLLVVVFYFETRRMSVEASFSFWVLYRSHLEQSVSLGDNSSNNLSVLLTLTLFYCMIIGTGFKSNLVSYLTIPDQEETPSTFEDLALREDYQPYFMTMKGAGIHYLKASNASSVVAIRKRMIVTTDKEKCLVKVISEPKTVCISWWHVSMSVIARNLTLHRSRSVFEKSREPVFFIPTTMAVSKGFKFYKEFNSVVRSLRDAGFFAKWLQMLYDFETVRGLEYLDKKSGEMFRLLSSASKIEGLVKPLKFRNVAIAFCLIVAGLFTSLLLFAYEKMNSRRLQTCWSKKLHTNEY</sequence>
<keyword evidence="5 8" id="KW-0472">Membrane</keyword>
<proteinExistence type="predicted"/>
<keyword evidence="7" id="KW-0325">Glycoprotein</keyword>
<dbReference type="OrthoDB" id="6373124at2759"/>
<comment type="caution">
    <text evidence="9">The sequence shown here is derived from an EMBL/GenBank/DDBJ whole genome shotgun (WGS) entry which is preliminary data.</text>
</comment>
<dbReference type="PANTHER" id="PTHR42643:SF30">
    <property type="entry name" value="IONOTROPIC RECEPTOR 40A-RELATED"/>
    <property type="match status" value="1"/>
</dbReference>
<keyword evidence="2" id="KW-1003">Cell membrane</keyword>
<feature type="transmembrane region" description="Helical" evidence="8">
    <location>
        <begin position="523"/>
        <end position="543"/>
    </location>
</feature>
<keyword evidence="10" id="KW-1185">Reference proteome</keyword>